<dbReference type="Proteomes" id="UP000092498">
    <property type="component" value="Chromosome"/>
</dbReference>
<evidence type="ECO:0008006" key="4">
    <source>
        <dbReference type="Google" id="ProtNLM"/>
    </source>
</evidence>
<dbReference type="KEGG" id="cbot:ATE48_10900"/>
<accession>A0A1B1AIJ0</accession>
<dbReference type="EMBL" id="CP013244">
    <property type="protein sequence ID" value="ANP46387.1"/>
    <property type="molecule type" value="Genomic_DNA"/>
</dbReference>
<keyword evidence="3" id="KW-1185">Reference proteome</keyword>
<organism evidence="2 3">
    <name type="scientific">Candidatus Viadribacter manganicus</name>
    <dbReference type="NCBI Taxonomy" id="1759059"/>
    <lineage>
        <taxon>Bacteria</taxon>
        <taxon>Pseudomonadati</taxon>
        <taxon>Pseudomonadota</taxon>
        <taxon>Alphaproteobacteria</taxon>
        <taxon>Hyphomonadales</taxon>
        <taxon>Hyphomonadaceae</taxon>
        <taxon>Candidatus Viadribacter</taxon>
    </lineage>
</organism>
<dbReference type="InterPro" id="IPR010466">
    <property type="entry name" value="DUF1058"/>
</dbReference>
<dbReference type="OrthoDB" id="9810773at2"/>
<dbReference type="Pfam" id="PF06347">
    <property type="entry name" value="SH3_4"/>
    <property type="match status" value="2"/>
</dbReference>
<evidence type="ECO:0000313" key="3">
    <source>
        <dbReference type="Proteomes" id="UP000092498"/>
    </source>
</evidence>
<dbReference type="Gene3D" id="2.30.30.40">
    <property type="entry name" value="SH3 Domains"/>
    <property type="match status" value="2"/>
</dbReference>
<reference evidence="2 3" key="1">
    <citation type="submission" date="2015-11" db="EMBL/GenBank/DDBJ databases">
        <title>Whole-Genome Sequence of Candidatus Oderbacter manganicum from the National Park Lower Oder Valley, Germany.</title>
        <authorList>
            <person name="Braun B."/>
            <person name="Liere K."/>
            <person name="Szewzyk U."/>
        </authorList>
    </citation>
    <scope>NUCLEOTIDE SEQUENCE [LARGE SCALE GENOMIC DNA]</scope>
    <source>
        <strain evidence="2 3">OTSz_A_272</strain>
    </source>
</reference>
<dbReference type="AlphaFoldDB" id="A0A1B1AIJ0"/>
<gene>
    <name evidence="2" type="ORF">ATE48_10900</name>
</gene>
<evidence type="ECO:0000313" key="2">
    <source>
        <dbReference type="EMBL" id="ANP46387.1"/>
    </source>
</evidence>
<keyword evidence="1" id="KW-0732">Signal</keyword>
<proteinExistence type="predicted"/>
<name>A0A1B1AIJ0_9PROT</name>
<evidence type="ECO:0000256" key="1">
    <source>
        <dbReference type="SAM" id="SignalP"/>
    </source>
</evidence>
<feature type="chain" id="PRO_5008518863" description="SH3b domain-containing protein" evidence="1">
    <location>
        <begin position="34"/>
        <end position="171"/>
    </location>
</feature>
<sequence>MARGQIKSWVMRSGICAAIVAATALFSLSSATADQPAHFMSVRMDGVEGRQGPGADQRVAWLYQRAGLPVMVLAEREGWKRVRDPDGDEVWMRSEDLEARRTVYVREQATLRRTARANGQVVAYLMPGVIGAVTRCDGDWRRVAVGGRIGWVQNASLWGGECAGLDQATRP</sequence>
<protein>
    <recommendedName>
        <fullName evidence="4">SH3b domain-containing protein</fullName>
    </recommendedName>
</protein>
<feature type="signal peptide" evidence="1">
    <location>
        <begin position="1"/>
        <end position="33"/>
    </location>
</feature>
<dbReference type="InParanoid" id="A0A1B1AIJ0"/>
<dbReference type="STRING" id="1759059.ATE48_10900"/>